<organism evidence="1 2">
    <name type="scientific">Streptacidiphilus fuscans</name>
    <dbReference type="NCBI Taxonomy" id="2789292"/>
    <lineage>
        <taxon>Bacteria</taxon>
        <taxon>Bacillati</taxon>
        <taxon>Actinomycetota</taxon>
        <taxon>Actinomycetes</taxon>
        <taxon>Kitasatosporales</taxon>
        <taxon>Streptomycetaceae</taxon>
        <taxon>Streptacidiphilus</taxon>
    </lineage>
</organism>
<dbReference type="AlphaFoldDB" id="A0A931FGJ9"/>
<reference evidence="1" key="1">
    <citation type="submission" date="2020-11" db="EMBL/GenBank/DDBJ databases">
        <title>Isolation and identification of active actinomycetes.</title>
        <authorList>
            <person name="Yu B."/>
        </authorList>
    </citation>
    <scope>NUCLEOTIDE SEQUENCE</scope>
    <source>
        <strain evidence="1">NEAU-YB345</strain>
    </source>
</reference>
<evidence type="ECO:0000313" key="1">
    <source>
        <dbReference type="EMBL" id="MBF9069634.1"/>
    </source>
</evidence>
<name>A0A931FGJ9_9ACTN</name>
<keyword evidence="2" id="KW-1185">Reference proteome</keyword>
<comment type="caution">
    <text evidence="1">The sequence shown here is derived from an EMBL/GenBank/DDBJ whole genome shotgun (WGS) entry which is preliminary data.</text>
</comment>
<dbReference type="EMBL" id="JADPRT010000006">
    <property type="protein sequence ID" value="MBF9069634.1"/>
    <property type="molecule type" value="Genomic_DNA"/>
</dbReference>
<accession>A0A931FGJ9</accession>
<sequence length="127" mass="13380">MKLHAVAAGVLMLAGTALTRTPDHQTITLDAYSGDSSVSGHARLLVTRDHGAFHLRGEVTSDHGCVLLKAVQMHLGLYFGSDMVTRVCGDDHHITVDSHTHHSDVVLTADVGPGYDSRIVALTGTGG</sequence>
<proteinExistence type="predicted"/>
<protein>
    <submittedName>
        <fullName evidence="1">Uncharacterized protein</fullName>
    </submittedName>
</protein>
<dbReference type="Proteomes" id="UP000657385">
    <property type="component" value="Unassembled WGS sequence"/>
</dbReference>
<gene>
    <name evidence="1" type="ORF">I2501_16540</name>
</gene>
<evidence type="ECO:0000313" key="2">
    <source>
        <dbReference type="Proteomes" id="UP000657385"/>
    </source>
</evidence>
<dbReference type="RefSeq" id="WP_196194807.1">
    <property type="nucleotide sequence ID" value="NZ_JADPRT010000006.1"/>
</dbReference>